<keyword evidence="3" id="KW-1185">Reference proteome</keyword>
<dbReference type="AlphaFoldDB" id="A0A844WC55"/>
<protein>
    <submittedName>
        <fullName evidence="2">DUF3291 domain-containing protein</fullName>
    </submittedName>
</protein>
<evidence type="ECO:0000259" key="1">
    <source>
        <dbReference type="Pfam" id="PF11695"/>
    </source>
</evidence>
<organism evidence="2 3">
    <name type="scientific">Pseudooceanicola pacificus</name>
    <dbReference type="NCBI Taxonomy" id="2676438"/>
    <lineage>
        <taxon>Bacteria</taxon>
        <taxon>Pseudomonadati</taxon>
        <taxon>Pseudomonadota</taxon>
        <taxon>Alphaproteobacteria</taxon>
        <taxon>Rhodobacterales</taxon>
        <taxon>Paracoccaceae</taxon>
        <taxon>Pseudooceanicola</taxon>
    </lineage>
</organism>
<dbReference type="Pfam" id="PF11695">
    <property type="entry name" value="DUF3291"/>
    <property type="match status" value="1"/>
</dbReference>
<evidence type="ECO:0000313" key="3">
    <source>
        <dbReference type="Proteomes" id="UP000443843"/>
    </source>
</evidence>
<evidence type="ECO:0000313" key="2">
    <source>
        <dbReference type="EMBL" id="MWB78883.1"/>
    </source>
</evidence>
<sequence>MHLAEFNIGVLRHDWDDPRVADFADNIDRVNGVARRSPGFVWMLGDDEMEAAQTDGEGVLGGNPRTASTLSVWTDAGSLGDFVFNTVHKLFYRRGPEWFEEQTGPRFVMWYVAPGTRPTIEEAKARIDHYGAHGDSDHAFGWSYLNMGAGYRWHPCTEDAA</sequence>
<gene>
    <name evidence="2" type="ORF">GLS40_12655</name>
</gene>
<dbReference type="SUPFAM" id="SSF54909">
    <property type="entry name" value="Dimeric alpha+beta barrel"/>
    <property type="match status" value="1"/>
</dbReference>
<dbReference type="Proteomes" id="UP000443843">
    <property type="component" value="Unassembled WGS sequence"/>
</dbReference>
<dbReference type="InterPro" id="IPR021708">
    <property type="entry name" value="DUF3291"/>
</dbReference>
<comment type="caution">
    <text evidence="2">The sequence shown here is derived from an EMBL/GenBank/DDBJ whole genome shotgun (WGS) entry which is preliminary data.</text>
</comment>
<accession>A0A844WC55</accession>
<reference evidence="2 3" key="1">
    <citation type="submission" date="2019-11" db="EMBL/GenBank/DDBJ databases">
        <title>Pseudooceanicola pacifica sp. nov., isolated from deep-sea sediment of the Pacific Ocean.</title>
        <authorList>
            <person name="Lyu L."/>
        </authorList>
    </citation>
    <scope>NUCLEOTIDE SEQUENCE [LARGE SCALE GENOMIC DNA]</scope>
    <source>
        <strain evidence="2 3">216_PA32_1</strain>
    </source>
</reference>
<name>A0A844WC55_9RHOB</name>
<feature type="domain" description="DUF3291" evidence="1">
    <location>
        <begin position="3"/>
        <end position="143"/>
    </location>
</feature>
<dbReference type="InterPro" id="IPR011008">
    <property type="entry name" value="Dimeric_a/b-barrel"/>
</dbReference>
<proteinExistence type="predicted"/>
<dbReference type="EMBL" id="WNXQ01000007">
    <property type="protein sequence ID" value="MWB78883.1"/>
    <property type="molecule type" value="Genomic_DNA"/>
</dbReference>